<dbReference type="STRING" id="52694.ACWI_17150"/>
<dbReference type="OrthoDB" id="9794645at2"/>
<organism evidence="1 2">
    <name type="scientific">Acetobacterium wieringae</name>
    <dbReference type="NCBI Taxonomy" id="52694"/>
    <lineage>
        <taxon>Bacteria</taxon>
        <taxon>Bacillati</taxon>
        <taxon>Bacillota</taxon>
        <taxon>Clostridia</taxon>
        <taxon>Eubacteriales</taxon>
        <taxon>Eubacteriaceae</taxon>
        <taxon>Acetobacterium</taxon>
    </lineage>
</organism>
<evidence type="ECO:0000313" key="2">
    <source>
        <dbReference type="Proteomes" id="UP000176244"/>
    </source>
</evidence>
<comment type="caution">
    <text evidence="1">The sequence shown here is derived from an EMBL/GenBank/DDBJ whole genome shotgun (WGS) entry which is preliminary data.</text>
</comment>
<protein>
    <recommendedName>
        <fullName evidence="3">DUF3089 domain-containing protein</fullName>
    </recommendedName>
</protein>
<dbReference type="InterPro" id="IPR021440">
    <property type="entry name" value="DUF3089"/>
</dbReference>
<evidence type="ECO:0008006" key="3">
    <source>
        <dbReference type="Google" id="ProtNLM"/>
    </source>
</evidence>
<dbReference type="RefSeq" id="WP_084633586.1">
    <property type="nucleotide sequence ID" value="NZ_CP097897.1"/>
</dbReference>
<accession>A0A1F2PIG9</accession>
<dbReference type="Proteomes" id="UP000176244">
    <property type="component" value="Unassembled WGS sequence"/>
</dbReference>
<proteinExistence type="predicted"/>
<dbReference type="Pfam" id="PF11288">
    <property type="entry name" value="DUF3089"/>
    <property type="match status" value="1"/>
</dbReference>
<dbReference type="EMBL" id="LKEU01000027">
    <property type="protein sequence ID" value="OFV71129.1"/>
    <property type="molecule type" value="Genomic_DNA"/>
</dbReference>
<dbReference type="SUPFAM" id="SSF53474">
    <property type="entry name" value="alpha/beta-Hydrolases"/>
    <property type="match status" value="1"/>
</dbReference>
<reference evidence="1 2" key="1">
    <citation type="submission" date="2015-09" db="EMBL/GenBank/DDBJ databases">
        <title>Genome sequence of Acetobacterium wieringae DSM 1911.</title>
        <authorList>
            <person name="Poehlein A."/>
            <person name="Bengelsdorf F.R."/>
            <person name="Schiel-Bengelsdorf B."/>
            <person name="Duerre P."/>
            <person name="Daniel R."/>
        </authorList>
    </citation>
    <scope>NUCLEOTIDE SEQUENCE [LARGE SCALE GENOMIC DNA]</scope>
    <source>
        <strain evidence="1 2">DSM 1911</strain>
    </source>
</reference>
<evidence type="ECO:0000313" key="1">
    <source>
        <dbReference type="EMBL" id="OFV71129.1"/>
    </source>
</evidence>
<dbReference type="InterPro" id="IPR029058">
    <property type="entry name" value="AB_hydrolase_fold"/>
</dbReference>
<gene>
    <name evidence="1" type="ORF">ACWI_17150</name>
</gene>
<dbReference type="AlphaFoldDB" id="A0A1F2PIG9"/>
<name>A0A1F2PIG9_9FIRM</name>
<sequence>MSTQTKRQRSLAVLSVLILMGMLLGGCVQSAVSVDYSKPENWAYLPIESDRIKACDVFFVAPTVYLGTAEVHSMDLTDETTKAQFLGATTMEKGLYDGSANFFAPYYRQAGLNAYTMDPDKAEPYFDLAYADVAQAFDIYMEDYNQGRPFVLAGFSQGSEMLLRLLEEKFSDPALSEQLVAAYLIGWRVTPADLAQYPHLKMAQQAGDTGVIVSFNSEAVGVETSLIVPDQTLGINPLNWKTDSTPATAAENRGAVFTDYTGAIIKEIPNLTGAYLDPARGTLRVTDVAVADYPPVLDIFSDGVYHLYDYQFFYRNLQENVTQRIANYLSKAS</sequence>
<dbReference type="PROSITE" id="PS51257">
    <property type="entry name" value="PROKAR_LIPOPROTEIN"/>
    <property type="match status" value="1"/>
</dbReference>